<evidence type="ECO:0000313" key="4">
    <source>
        <dbReference type="Proteomes" id="UP000000763"/>
    </source>
</evidence>
<evidence type="ECO:0000313" key="3">
    <source>
        <dbReference type="EMBL" id="BAD36340.1"/>
    </source>
</evidence>
<reference evidence="3" key="2">
    <citation type="submission" date="2002-09" db="EMBL/GenBank/DDBJ databases">
        <title>Oryza sativa nipponbare(GA3) genomic DNA, chromosome 9, BAC clone:OSJNBa0084L05.</title>
        <authorList>
            <person name="Sasaki T."/>
            <person name="Matsumoto T."/>
            <person name="Katayose Y."/>
        </authorList>
    </citation>
    <scope>NUCLEOTIDE SEQUENCE</scope>
</reference>
<feature type="compositionally biased region" description="Acidic residues" evidence="1">
    <location>
        <begin position="67"/>
        <end position="76"/>
    </location>
</feature>
<dbReference type="Proteomes" id="UP000000763">
    <property type="component" value="Chromosome 9"/>
</dbReference>
<reference evidence="4" key="3">
    <citation type="journal article" date="2005" name="Nature">
        <title>The map-based sequence of the rice genome.</title>
        <authorList>
            <consortium name="International rice genome sequencing project (IRGSP)"/>
            <person name="Matsumoto T."/>
            <person name="Wu J."/>
            <person name="Kanamori H."/>
            <person name="Katayose Y."/>
            <person name="Fujisawa M."/>
            <person name="Namiki N."/>
            <person name="Mizuno H."/>
            <person name="Yamamoto K."/>
            <person name="Antonio B.A."/>
            <person name="Baba T."/>
            <person name="Sakata K."/>
            <person name="Nagamura Y."/>
            <person name="Aoki H."/>
            <person name="Arikawa K."/>
            <person name="Arita K."/>
            <person name="Bito T."/>
            <person name="Chiden Y."/>
            <person name="Fujitsuka N."/>
            <person name="Fukunaka R."/>
            <person name="Hamada M."/>
            <person name="Harada C."/>
            <person name="Hayashi A."/>
            <person name="Hijishita S."/>
            <person name="Honda M."/>
            <person name="Hosokawa S."/>
            <person name="Ichikawa Y."/>
            <person name="Idonuma A."/>
            <person name="Iijima M."/>
            <person name="Ikeda M."/>
            <person name="Ikeno M."/>
            <person name="Ito K."/>
            <person name="Ito S."/>
            <person name="Ito T."/>
            <person name="Ito Y."/>
            <person name="Ito Y."/>
            <person name="Iwabuchi A."/>
            <person name="Kamiya K."/>
            <person name="Karasawa W."/>
            <person name="Kurita K."/>
            <person name="Katagiri S."/>
            <person name="Kikuta A."/>
            <person name="Kobayashi H."/>
            <person name="Kobayashi N."/>
            <person name="Machita K."/>
            <person name="Maehara T."/>
            <person name="Masukawa M."/>
            <person name="Mizubayashi T."/>
            <person name="Mukai Y."/>
            <person name="Nagasaki H."/>
            <person name="Nagata Y."/>
            <person name="Naito S."/>
            <person name="Nakashima M."/>
            <person name="Nakama Y."/>
            <person name="Nakamichi Y."/>
            <person name="Nakamura M."/>
            <person name="Meguro A."/>
            <person name="Negishi M."/>
            <person name="Ohta I."/>
            <person name="Ohta T."/>
            <person name="Okamoto M."/>
            <person name="Ono N."/>
            <person name="Saji S."/>
            <person name="Sakaguchi M."/>
            <person name="Sakai K."/>
            <person name="Shibata M."/>
            <person name="Shimokawa T."/>
            <person name="Song J."/>
            <person name="Takazaki Y."/>
            <person name="Terasawa K."/>
            <person name="Tsugane M."/>
            <person name="Tsuji K."/>
            <person name="Ueda S."/>
            <person name="Waki K."/>
            <person name="Yamagata H."/>
            <person name="Yamamoto M."/>
            <person name="Yamamoto S."/>
            <person name="Yamane H."/>
            <person name="Yoshiki S."/>
            <person name="Yoshihara R."/>
            <person name="Yukawa K."/>
            <person name="Zhong H."/>
            <person name="Yano M."/>
            <person name="Yuan Q."/>
            <person name="Ouyang S."/>
            <person name="Liu J."/>
            <person name="Jones K.M."/>
            <person name="Gansberger K."/>
            <person name="Moffat K."/>
            <person name="Hill J."/>
            <person name="Bera J."/>
            <person name="Fadrosh D."/>
            <person name="Jin S."/>
            <person name="Johri S."/>
            <person name="Kim M."/>
            <person name="Overton L."/>
            <person name="Reardon M."/>
            <person name="Tsitrin T."/>
            <person name="Vuong H."/>
            <person name="Weaver B."/>
            <person name="Ciecko A."/>
            <person name="Tallon L."/>
            <person name="Jackson J."/>
            <person name="Pai G."/>
            <person name="Aken S.V."/>
            <person name="Utterback T."/>
            <person name="Reidmuller S."/>
            <person name="Feldblyum T."/>
            <person name="Hsiao J."/>
            <person name="Zismann V."/>
            <person name="Iobst S."/>
            <person name="de Vazeille A.R."/>
            <person name="Buell C.R."/>
            <person name="Ying K."/>
            <person name="Li Y."/>
            <person name="Lu T."/>
            <person name="Huang Y."/>
            <person name="Zhao Q."/>
            <person name="Feng Q."/>
            <person name="Zhang L."/>
            <person name="Zhu J."/>
            <person name="Weng Q."/>
            <person name="Mu J."/>
            <person name="Lu Y."/>
            <person name="Fan D."/>
            <person name="Liu Y."/>
            <person name="Guan J."/>
            <person name="Zhang Y."/>
            <person name="Yu S."/>
            <person name="Liu X."/>
            <person name="Zhang Y."/>
            <person name="Hong G."/>
            <person name="Han B."/>
            <person name="Choisne N."/>
            <person name="Demange N."/>
            <person name="Orjeda G."/>
            <person name="Samain S."/>
            <person name="Cattolico L."/>
            <person name="Pelletier E."/>
            <person name="Couloux A."/>
            <person name="Segurens B."/>
            <person name="Wincker P."/>
            <person name="D'Hont A."/>
            <person name="Scarpelli C."/>
            <person name="Weissenbach J."/>
            <person name="Salanoubat M."/>
            <person name="Quetier F."/>
            <person name="Yu Y."/>
            <person name="Kim H.R."/>
            <person name="Rambo T."/>
            <person name="Currie J."/>
            <person name="Collura K."/>
            <person name="Luo M."/>
            <person name="Yang T."/>
            <person name="Ammiraju J.S.S."/>
            <person name="Engler F."/>
            <person name="Soderlund C."/>
            <person name="Wing R.A."/>
            <person name="Palmer L.E."/>
            <person name="de la Bastide M."/>
            <person name="Spiegel L."/>
            <person name="Nascimento L."/>
            <person name="Zutavern T."/>
            <person name="O'Shaughnessy A."/>
            <person name="Dike S."/>
            <person name="Dedhia N."/>
            <person name="Preston R."/>
            <person name="Balija V."/>
            <person name="McCombie W.R."/>
            <person name="Chow T."/>
            <person name="Chen H."/>
            <person name="Chung M."/>
            <person name="Chen C."/>
            <person name="Shaw J."/>
            <person name="Wu H."/>
            <person name="Hsiao K."/>
            <person name="Chao Y."/>
            <person name="Chu M."/>
            <person name="Cheng C."/>
            <person name="Hour A."/>
            <person name="Lee P."/>
            <person name="Lin S."/>
            <person name="Lin Y."/>
            <person name="Liou J."/>
            <person name="Liu S."/>
            <person name="Hsing Y."/>
            <person name="Raghuvanshi S."/>
            <person name="Mohanty A."/>
            <person name="Bharti A.K."/>
            <person name="Gaur A."/>
            <person name="Gupta V."/>
            <person name="Kumar D."/>
            <person name="Ravi V."/>
            <person name="Vij S."/>
            <person name="Kapur A."/>
            <person name="Khurana P."/>
            <person name="Khurana P."/>
            <person name="Khurana J.P."/>
            <person name="Tyagi A.K."/>
            <person name="Gaikwad K."/>
            <person name="Singh A."/>
            <person name="Dalal V."/>
            <person name="Srivastava S."/>
            <person name="Dixit A."/>
            <person name="Pal A.K."/>
            <person name="Ghazi I.A."/>
            <person name="Yadav M."/>
            <person name="Pandit A."/>
            <person name="Bhargava A."/>
            <person name="Sureshbabu K."/>
            <person name="Batra K."/>
            <person name="Sharma T.R."/>
            <person name="Mohapatra T."/>
            <person name="Singh N.K."/>
            <person name="Messing J."/>
            <person name="Nelson A.B."/>
            <person name="Fuks G."/>
            <person name="Kavchok S."/>
            <person name="Keizer G."/>
            <person name="Linton E."/>
            <person name="Llaca V."/>
            <person name="Song R."/>
            <person name="Tanyolac B."/>
            <person name="Young S."/>
            <person name="Ho-Il K."/>
            <person name="Hahn J.H."/>
            <person name="Sangsakoo G."/>
            <person name="Vanavichit A."/>
            <person name="de Mattos Luiz.A.T."/>
            <person name="Zimmer P.D."/>
            <person name="Malone G."/>
            <person name="Dellagostin O."/>
            <person name="de Oliveira A.C."/>
            <person name="Bevan M."/>
            <person name="Bancroft I."/>
            <person name="Minx P."/>
            <person name="Cordum H."/>
            <person name="Wilson R."/>
            <person name="Cheng Z."/>
            <person name="Jin W."/>
            <person name="Jiang J."/>
            <person name="Leong S.A."/>
            <person name="Iwama H."/>
            <person name="Gojobori T."/>
            <person name="Itoh T."/>
            <person name="Niimura Y."/>
            <person name="Fujii Y."/>
            <person name="Habara T."/>
            <person name="Sakai H."/>
            <person name="Sato Y."/>
            <person name="Wilson G."/>
            <person name="Kumar K."/>
            <person name="McCouch S."/>
            <person name="Juretic N."/>
            <person name="Hoen D."/>
            <person name="Wright S."/>
            <person name="Bruskiewich R."/>
            <person name="Bureau T."/>
            <person name="Miyao A."/>
            <person name="Hirochika H."/>
            <person name="Nishikawa T."/>
            <person name="Kadowaki K."/>
            <person name="Sugiura M."/>
            <person name="Burr B."/>
            <person name="Sasaki T."/>
        </authorList>
    </citation>
    <scope>NUCLEOTIDE SEQUENCE [LARGE SCALE GENOMIC DNA]</scope>
    <source>
        <strain evidence="4">cv. Nipponbare</strain>
    </source>
</reference>
<accession>Q69MF3</accession>
<name>Q69MF3_ORYSJ</name>
<dbReference type="EMBL" id="AP005722">
    <property type="protein sequence ID" value="BAD36274.1"/>
    <property type="molecule type" value="Genomic_DNA"/>
</dbReference>
<protein>
    <submittedName>
        <fullName evidence="3">Uncharacterized protein</fullName>
    </submittedName>
</protein>
<proteinExistence type="predicted"/>
<evidence type="ECO:0000256" key="1">
    <source>
        <dbReference type="SAM" id="MobiDB-lite"/>
    </source>
</evidence>
<reference evidence="2" key="1">
    <citation type="submission" date="2002-09" db="EMBL/GenBank/DDBJ databases">
        <title>Oryza sativa nipponbare(GA3) genomic DNA, chromosome 9, BAC clone:OJ1261_A08.</title>
        <authorList>
            <person name="Sasaki T."/>
            <person name="Matsumoto T."/>
            <person name="Hattori M."/>
            <person name="Sakaki Y."/>
            <person name="Katayose Y."/>
        </authorList>
    </citation>
    <scope>NUCLEOTIDE SEQUENCE</scope>
</reference>
<dbReference type="EMBL" id="AP005753">
    <property type="protein sequence ID" value="BAD36340.1"/>
    <property type="molecule type" value="Genomic_DNA"/>
</dbReference>
<gene>
    <name evidence="2" type="ORF">OJ1261_A08.18</name>
    <name evidence="3" type="ORF">OSJNBa0084L05.28</name>
</gene>
<dbReference type="AlphaFoldDB" id="Q69MF3"/>
<organism evidence="3 4">
    <name type="scientific">Oryza sativa subsp. japonica</name>
    <name type="common">Rice</name>
    <dbReference type="NCBI Taxonomy" id="39947"/>
    <lineage>
        <taxon>Eukaryota</taxon>
        <taxon>Viridiplantae</taxon>
        <taxon>Streptophyta</taxon>
        <taxon>Embryophyta</taxon>
        <taxon>Tracheophyta</taxon>
        <taxon>Spermatophyta</taxon>
        <taxon>Magnoliopsida</taxon>
        <taxon>Liliopsida</taxon>
        <taxon>Poales</taxon>
        <taxon>Poaceae</taxon>
        <taxon>BOP clade</taxon>
        <taxon>Oryzoideae</taxon>
        <taxon>Oryzeae</taxon>
        <taxon>Oryzinae</taxon>
        <taxon>Oryza</taxon>
        <taxon>Oryza sativa</taxon>
    </lineage>
</organism>
<sequence>MTMNPCGMYPEQVQIEAIKSDEVAQPWSEETSRQQTSQPTVKMKASSNIDKIEQPWWRNNQSVTDEAAGEEDEDAH</sequence>
<feature type="compositionally biased region" description="Polar residues" evidence="1">
    <location>
        <begin position="33"/>
        <end position="49"/>
    </location>
</feature>
<evidence type="ECO:0000313" key="2">
    <source>
        <dbReference type="EMBL" id="BAD36274.1"/>
    </source>
</evidence>
<feature type="region of interest" description="Disordered" evidence="1">
    <location>
        <begin position="23"/>
        <end position="76"/>
    </location>
</feature>
<reference evidence="4" key="4">
    <citation type="journal article" date="2008" name="Nucleic Acids Res.">
        <title>The rice annotation project database (RAP-DB): 2008 update.</title>
        <authorList>
            <consortium name="The rice annotation project (RAP)"/>
        </authorList>
    </citation>
    <scope>GENOME REANNOTATION</scope>
    <source>
        <strain evidence="4">cv. Nipponbare</strain>
    </source>
</reference>